<accession>A0A1X9LX94</accession>
<reference evidence="2" key="1">
    <citation type="submission" date="2016-04" db="EMBL/GenBank/DDBJ databases">
        <title>Beta-lactone formation by type-I thioesterase during antibiotic cleavage from a non-ribosomal peptide synthetase.</title>
        <authorList>
            <person name="Schaffer J.E."/>
            <person name="Reck M.R."/>
            <person name="Prasad N."/>
            <person name="Kao J."/>
            <person name="Wencewicz T.A."/>
        </authorList>
    </citation>
    <scope>NUCLEOTIDE SEQUENCE</scope>
    <source>
        <strain evidence="2">ATCC 39502</strain>
    </source>
</reference>
<organism evidence="2">
    <name type="scientific">Pseudomonas fluorescens</name>
    <dbReference type="NCBI Taxonomy" id="294"/>
    <lineage>
        <taxon>Bacteria</taxon>
        <taxon>Pseudomonadati</taxon>
        <taxon>Pseudomonadota</taxon>
        <taxon>Gammaproteobacteria</taxon>
        <taxon>Pseudomonadales</taxon>
        <taxon>Pseudomonadaceae</taxon>
        <taxon>Pseudomonas</taxon>
    </lineage>
</organism>
<sequence length="88" mass="10074">MTQGKLIYDKADFYAEIAAILRIPTEELAELESPQEAGVDSVRLLTLSEKWRKRGIDVSFMELAERPGFTAWWELLSARMPVTECEQP</sequence>
<dbReference type="AlphaFoldDB" id="A0A1X9LX94"/>
<dbReference type="RefSeq" id="WP_065949341.1">
    <property type="nucleotide sequence ID" value="NZ_JACYMZ010000006.1"/>
</dbReference>
<proteinExistence type="predicted"/>
<protein>
    <submittedName>
        <fullName evidence="2">Aryl carrier protein</fullName>
    </submittedName>
</protein>
<gene>
    <name evidence="2" type="primary">obiD</name>
</gene>
<name>A0A1X9LX94_PSEFL</name>
<evidence type="ECO:0000313" key="2">
    <source>
        <dbReference type="EMBL" id="ARJ35749.1"/>
    </source>
</evidence>
<dbReference type="InterPro" id="IPR009081">
    <property type="entry name" value="PP-bd_ACP"/>
</dbReference>
<dbReference type="Pfam" id="PF00550">
    <property type="entry name" value="PP-binding"/>
    <property type="match status" value="1"/>
</dbReference>
<dbReference type="InterPro" id="IPR036736">
    <property type="entry name" value="ACP-like_sf"/>
</dbReference>
<evidence type="ECO:0000259" key="1">
    <source>
        <dbReference type="Pfam" id="PF00550"/>
    </source>
</evidence>
<dbReference type="EMBL" id="KX134685">
    <property type="protein sequence ID" value="ARJ35749.1"/>
    <property type="molecule type" value="Genomic_DNA"/>
</dbReference>
<feature type="domain" description="Carrier" evidence="1">
    <location>
        <begin position="15"/>
        <end position="66"/>
    </location>
</feature>
<dbReference type="Gene3D" id="1.10.1200.10">
    <property type="entry name" value="ACP-like"/>
    <property type="match status" value="1"/>
</dbReference>